<comment type="caution">
    <text evidence="4">The sequence shown here is derived from an EMBL/GenBank/DDBJ whole genome shotgun (WGS) entry which is preliminary data.</text>
</comment>
<evidence type="ECO:0000313" key="5">
    <source>
        <dbReference type="Proteomes" id="UP000480684"/>
    </source>
</evidence>
<dbReference type="PANTHER" id="PTHR44591:SF3">
    <property type="entry name" value="RESPONSE REGULATORY DOMAIN-CONTAINING PROTEIN"/>
    <property type="match status" value="1"/>
</dbReference>
<keyword evidence="5" id="KW-1185">Reference proteome</keyword>
<gene>
    <name evidence="4" type="ORF">G4223_08485</name>
</gene>
<feature type="modified residue" description="4-aspartylphosphate" evidence="2">
    <location>
        <position position="56"/>
    </location>
</feature>
<dbReference type="GO" id="GO:0000160">
    <property type="term" value="P:phosphorelay signal transduction system"/>
    <property type="evidence" value="ECO:0007669"/>
    <property type="project" value="InterPro"/>
</dbReference>
<keyword evidence="1 2" id="KW-0597">Phosphoprotein</keyword>
<feature type="domain" description="Response regulatory" evidence="3">
    <location>
        <begin position="6"/>
        <end position="123"/>
    </location>
</feature>
<dbReference type="InterPro" id="IPR050595">
    <property type="entry name" value="Bact_response_regulator"/>
</dbReference>
<dbReference type="InterPro" id="IPR001789">
    <property type="entry name" value="Sig_transdc_resp-reg_receiver"/>
</dbReference>
<protein>
    <submittedName>
        <fullName evidence="4">Response regulator</fullName>
    </submittedName>
</protein>
<evidence type="ECO:0000313" key="4">
    <source>
        <dbReference type="EMBL" id="NFV80145.1"/>
    </source>
</evidence>
<organism evidence="4 5">
    <name type="scientific">Magnetospirillum aberrantis SpK</name>
    <dbReference type="NCBI Taxonomy" id="908842"/>
    <lineage>
        <taxon>Bacteria</taxon>
        <taxon>Pseudomonadati</taxon>
        <taxon>Pseudomonadota</taxon>
        <taxon>Alphaproteobacteria</taxon>
        <taxon>Rhodospirillales</taxon>
        <taxon>Rhodospirillaceae</taxon>
        <taxon>Magnetospirillum</taxon>
    </lineage>
</organism>
<dbReference type="PANTHER" id="PTHR44591">
    <property type="entry name" value="STRESS RESPONSE REGULATOR PROTEIN 1"/>
    <property type="match status" value="1"/>
</dbReference>
<dbReference type="SMART" id="SM00448">
    <property type="entry name" value="REC"/>
    <property type="match status" value="1"/>
</dbReference>
<dbReference type="Pfam" id="PF00072">
    <property type="entry name" value="Response_reg"/>
    <property type="match status" value="1"/>
</dbReference>
<dbReference type="PROSITE" id="PS50110">
    <property type="entry name" value="RESPONSE_REGULATORY"/>
    <property type="match status" value="1"/>
</dbReference>
<evidence type="ECO:0000259" key="3">
    <source>
        <dbReference type="PROSITE" id="PS50110"/>
    </source>
</evidence>
<accession>A0A7C9QTG4</accession>
<dbReference type="Gene3D" id="3.40.50.2300">
    <property type="match status" value="1"/>
</dbReference>
<evidence type="ECO:0000256" key="1">
    <source>
        <dbReference type="ARBA" id="ARBA00022553"/>
    </source>
</evidence>
<dbReference type="EMBL" id="JAAIYP010000035">
    <property type="protein sequence ID" value="NFV80145.1"/>
    <property type="molecule type" value="Genomic_DNA"/>
</dbReference>
<dbReference type="AlphaFoldDB" id="A0A7C9QTG4"/>
<sequence>MTETFTILLVEDSTLMRSLIRDMLRPVQHLTVIEAANGAEALDVLTRQRVDVVLSDWNMQPMNGLQLLQTMRSDPALASTPFIMMSGEQTPQTISHSVAAGVAAFLTKPFGRDQLARALTRVITARSAA</sequence>
<reference evidence="4 5" key="1">
    <citation type="submission" date="2020-02" db="EMBL/GenBank/DDBJ databases">
        <authorList>
            <person name="Dziuba M."/>
            <person name="Kuznetsov B."/>
            <person name="Mardanov A."/>
            <person name="Ravin N."/>
            <person name="Grouzdev D."/>
        </authorList>
    </citation>
    <scope>NUCLEOTIDE SEQUENCE [LARGE SCALE GENOMIC DNA]</scope>
    <source>
        <strain evidence="4 5">SpK</strain>
    </source>
</reference>
<name>A0A7C9QTG4_9PROT</name>
<proteinExistence type="predicted"/>
<dbReference type="RefSeq" id="WP_163677819.1">
    <property type="nucleotide sequence ID" value="NZ_JAAIYP010000035.1"/>
</dbReference>
<dbReference type="InterPro" id="IPR011006">
    <property type="entry name" value="CheY-like_superfamily"/>
</dbReference>
<dbReference type="SUPFAM" id="SSF52172">
    <property type="entry name" value="CheY-like"/>
    <property type="match status" value="1"/>
</dbReference>
<dbReference type="Proteomes" id="UP000480684">
    <property type="component" value="Unassembled WGS sequence"/>
</dbReference>
<evidence type="ECO:0000256" key="2">
    <source>
        <dbReference type="PROSITE-ProRule" id="PRU00169"/>
    </source>
</evidence>